<keyword evidence="2" id="KW-1185">Reference proteome</keyword>
<proteinExistence type="predicted"/>
<evidence type="ECO:0000313" key="2">
    <source>
        <dbReference type="Proteomes" id="UP000324897"/>
    </source>
</evidence>
<dbReference type="OrthoDB" id="664370at2759"/>
<dbReference type="Gramene" id="TVU34538">
    <property type="protein sequence ID" value="TVU34538"/>
    <property type="gene ID" value="EJB05_16374"/>
</dbReference>
<dbReference type="EMBL" id="RWGY01000009">
    <property type="protein sequence ID" value="TVU34538.1"/>
    <property type="molecule type" value="Genomic_DNA"/>
</dbReference>
<name>A0A5J9VFS2_9POAL</name>
<dbReference type="AlphaFoldDB" id="A0A5J9VFS2"/>
<feature type="non-terminal residue" evidence="1">
    <location>
        <position position="1"/>
    </location>
</feature>
<evidence type="ECO:0000313" key="1">
    <source>
        <dbReference type="EMBL" id="TVU34538.1"/>
    </source>
</evidence>
<accession>A0A5J9VFS2</accession>
<dbReference type="Proteomes" id="UP000324897">
    <property type="component" value="Unassembled WGS sequence"/>
</dbReference>
<protein>
    <submittedName>
        <fullName evidence="1">Uncharacterized protein</fullName>
    </submittedName>
</protein>
<gene>
    <name evidence="1" type="ORF">EJB05_16374</name>
</gene>
<organism evidence="1 2">
    <name type="scientific">Eragrostis curvula</name>
    <name type="common">weeping love grass</name>
    <dbReference type="NCBI Taxonomy" id="38414"/>
    <lineage>
        <taxon>Eukaryota</taxon>
        <taxon>Viridiplantae</taxon>
        <taxon>Streptophyta</taxon>
        <taxon>Embryophyta</taxon>
        <taxon>Tracheophyta</taxon>
        <taxon>Spermatophyta</taxon>
        <taxon>Magnoliopsida</taxon>
        <taxon>Liliopsida</taxon>
        <taxon>Poales</taxon>
        <taxon>Poaceae</taxon>
        <taxon>PACMAD clade</taxon>
        <taxon>Chloridoideae</taxon>
        <taxon>Eragrostideae</taxon>
        <taxon>Eragrostidinae</taxon>
        <taxon>Eragrostis</taxon>
    </lineage>
</organism>
<reference evidence="1 2" key="1">
    <citation type="journal article" date="2019" name="Sci. Rep.">
        <title>A high-quality genome of Eragrostis curvula grass provides insights into Poaceae evolution and supports new strategies to enhance forage quality.</title>
        <authorList>
            <person name="Carballo J."/>
            <person name="Santos B.A.C.M."/>
            <person name="Zappacosta D."/>
            <person name="Garbus I."/>
            <person name="Selva J.P."/>
            <person name="Gallo C.A."/>
            <person name="Diaz A."/>
            <person name="Albertini E."/>
            <person name="Caccamo M."/>
            <person name="Echenique V."/>
        </authorList>
    </citation>
    <scope>NUCLEOTIDE SEQUENCE [LARGE SCALE GENOMIC DNA]</scope>
    <source>
        <strain evidence="2">cv. Victoria</strain>
        <tissue evidence="1">Leaf</tissue>
    </source>
</reference>
<sequence length="156" mass="18395">MRPRGKFWPWWRKAAWRVQKQHRKGFNPIVILTAWLLWKHRNYFVFNSVSPSAATVVGQAGRERQSRGWELKYTRQRFFPYWRSILSPRLVRIMPQMLSLEQIDNIRNESVGKGFSPISNHDLDLVGRFPQLRSYQPVRLFGAAGALSILKMLKNA</sequence>
<comment type="caution">
    <text evidence="1">The sequence shown here is derived from an EMBL/GenBank/DDBJ whole genome shotgun (WGS) entry which is preliminary data.</text>
</comment>